<feature type="region of interest" description="Disordered" evidence="1">
    <location>
        <begin position="71"/>
        <end position="147"/>
    </location>
</feature>
<evidence type="ECO:0000256" key="1">
    <source>
        <dbReference type="SAM" id="MobiDB-lite"/>
    </source>
</evidence>
<proteinExistence type="predicted"/>
<sequence>MPQLLAQRESDSPYYYYYFFFFFFFCFSRRRSCSALLWFSFVKAFVWRGGRSGAKQQRRKVSANAAAAAFGGREAAEGRSDAKERADESDAKERADESDAKERADESDAKQRADESDAKERADESDAGNRHCARVPRPEAGHAQAATHGGLRRLNSFCLKSKHSMQPGLQGELLQRAAAPFAWSDSSRDVRRLAKAMGECPRAPQAAEVRREF</sequence>
<evidence type="ECO:0000313" key="2">
    <source>
        <dbReference type="EMBL" id="KAK3250049.1"/>
    </source>
</evidence>
<reference evidence="2 3" key="1">
    <citation type="journal article" date="2015" name="Genome Biol. Evol.">
        <title>Comparative Genomics of a Bacterivorous Green Alga Reveals Evolutionary Causalities and Consequences of Phago-Mixotrophic Mode of Nutrition.</title>
        <authorList>
            <person name="Burns J.A."/>
            <person name="Paasch A."/>
            <person name="Narechania A."/>
            <person name="Kim E."/>
        </authorList>
    </citation>
    <scope>NUCLEOTIDE SEQUENCE [LARGE SCALE GENOMIC DNA]</scope>
    <source>
        <strain evidence="2 3">PLY_AMNH</strain>
    </source>
</reference>
<dbReference type="AlphaFoldDB" id="A0AAE0C8X0"/>
<organism evidence="2 3">
    <name type="scientific">Cymbomonas tetramitiformis</name>
    <dbReference type="NCBI Taxonomy" id="36881"/>
    <lineage>
        <taxon>Eukaryota</taxon>
        <taxon>Viridiplantae</taxon>
        <taxon>Chlorophyta</taxon>
        <taxon>Pyramimonadophyceae</taxon>
        <taxon>Pyramimonadales</taxon>
        <taxon>Pyramimonadaceae</taxon>
        <taxon>Cymbomonas</taxon>
    </lineage>
</organism>
<protein>
    <submittedName>
        <fullName evidence="2">Uncharacterized protein</fullName>
    </submittedName>
</protein>
<gene>
    <name evidence="2" type="ORF">CYMTET_40549</name>
</gene>
<comment type="caution">
    <text evidence="2">The sequence shown here is derived from an EMBL/GenBank/DDBJ whole genome shotgun (WGS) entry which is preliminary data.</text>
</comment>
<feature type="compositionally biased region" description="Basic and acidic residues" evidence="1">
    <location>
        <begin position="74"/>
        <end position="129"/>
    </location>
</feature>
<keyword evidence="3" id="KW-1185">Reference proteome</keyword>
<name>A0AAE0C8X0_9CHLO</name>
<accession>A0AAE0C8X0</accession>
<dbReference type="Proteomes" id="UP001190700">
    <property type="component" value="Unassembled WGS sequence"/>
</dbReference>
<dbReference type="EMBL" id="LGRX02026943">
    <property type="protein sequence ID" value="KAK3250049.1"/>
    <property type="molecule type" value="Genomic_DNA"/>
</dbReference>
<evidence type="ECO:0000313" key="3">
    <source>
        <dbReference type="Proteomes" id="UP001190700"/>
    </source>
</evidence>